<reference evidence="4 5" key="1">
    <citation type="submission" date="2020-08" db="EMBL/GenBank/DDBJ databases">
        <title>Sequencing the genomes of 1000 actinobacteria strains.</title>
        <authorList>
            <person name="Klenk H.-P."/>
        </authorList>
    </citation>
    <scope>NUCLEOTIDE SEQUENCE [LARGE SCALE GENOMIC DNA]</scope>
    <source>
        <strain evidence="4 5">DSM 45823</strain>
    </source>
</reference>
<dbReference type="EMBL" id="JACJII010000001">
    <property type="protein sequence ID" value="MBA9005225.1"/>
    <property type="molecule type" value="Genomic_DNA"/>
</dbReference>
<name>A0A7W3N0E3_9ACTN</name>
<evidence type="ECO:0000256" key="2">
    <source>
        <dbReference type="ARBA" id="ARBA00023315"/>
    </source>
</evidence>
<comment type="caution">
    <text evidence="4">The sequence shown here is derived from an EMBL/GenBank/DDBJ whole genome shotgun (WGS) entry which is preliminary data.</text>
</comment>
<dbReference type="Pfam" id="PF00583">
    <property type="entry name" value="Acetyltransf_1"/>
    <property type="match status" value="1"/>
</dbReference>
<keyword evidence="5" id="KW-1185">Reference proteome</keyword>
<protein>
    <submittedName>
        <fullName evidence="4">Ribosomal protein S18 acetylase RimI-like enzyme</fullName>
    </submittedName>
</protein>
<feature type="domain" description="N-acetyltransferase" evidence="3">
    <location>
        <begin position="7"/>
        <end position="166"/>
    </location>
</feature>
<dbReference type="Gene3D" id="3.40.630.30">
    <property type="match status" value="1"/>
</dbReference>
<evidence type="ECO:0000313" key="4">
    <source>
        <dbReference type="EMBL" id="MBA9005225.1"/>
    </source>
</evidence>
<dbReference type="InterPro" id="IPR050832">
    <property type="entry name" value="Bact_Acetyltransf"/>
</dbReference>
<dbReference type="Proteomes" id="UP000539313">
    <property type="component" value="Unassembled WGS sequence"/>
</dbReference>
<dbReference type="InterPro" id="IPR016181">
    <property type="entry name" value="Acyl_CoA_acyltransferase"/>
</dbReference>
<keyword evidence="4" id="KW-0687">Ribonucleoprotein</keyword>
<dbReference type="AlphaFoldDB" id="A0A7W3N0E3"/>
<dbReference type="RefSeq" id="WP_182706448.1">
    <property type="nucleotide sequence ID" value="NZ_JACJII010000001.1"/>
</dbReference>
<keyword evidence="4" id="KW-0689">Ribosomal protein</keyword>
<dbReference type="PANTHER" id="PTHR43877">
    <property type="entry name" value="AMINOALKYLPHOSPHONATE N-ACETYLTRANSFERASE-RELATED-RELATED"/>
    <property type="match status" value="1"/>
</dbReference>
<evidence type="ECO:0000313" key="5">
    <source>
        <dbReference type="Proteomes" id="UP000539313"/>
    </source>
</evidence>
<dbReference type="GO" id="GO:0016747">
    <property type="term" value="F:acyltransferase activity, transferring groups other than amino-acyl groups"/>
    <property type="evidence" value="ECO:0007669"/>
    <property type="project" value="InterPro"/>
</dbReference>
<keyword evidence="1" id="KW-0808">Transferase</keyword>
<proteinExistence type="predicted"/>
<dbReference type="InterPro" id="IPR000182">
    <property type="entry name" value="GNAT_dom"/>
</dbReference>
<sequence length="170" mass="17926">MADDHGIRIRPGTPADVEDAAMIVSVADSARGTTPLAGEQDQATTRRRLADPATFFVVADSPHAGLIGVAAGMDGRENGGRGPLIPGLCHVSMVAVLPAHWGQGIGKRLLSALIAEAHRRGFEQIQLFTHLTNTRAQALYEGLGFARTGETALSESGEQIVRYLLSGTCQ</sequence>
<dbReference type="SUPFAM" id="SSF55729">
    <property type="entry name" value="Acyl-CoA N-acyltransferases (Nat)"/>
    <property type="match status" value="1"/>
</dbReference>
<dbReference type="GO" id="GO:0005840">
    <property type="term" value="C:ribosome"/>
    <property type="evidence" value="ECO:0007669"/>
    <property type="project" value="UniProtKB-KW"/>
</dbReference>
<dbReference type="CDD" id="cd04301">
    <property type="entry name" value="NAT_SF"/>
    <property type="match status" value="1"/>
</dbReference>
<keyword evidence="2" id="KW-0012">Acyltransferase</keyword>
<evidence type="ECO:0000256" key="1">
    <source>
        <dbReference type="ARBA" id="ARBA00022679"/>
    </source>
</evidence>
<gene>
    <name evidence="4" type="ORF">HNR21_004107</name>
</gene>
<accession>A0A7W3N0E3</accession>
<dbReference type="PROSITE" id="PS51186">
    <property type="entry name" value="GNAT"/>
    <property type="match status" value="1"/>
</dbReference>
<evidence type="ECO:0000259" key="3">
    <source>
        <dbReference type="PROSITE" id="PS51186"/>
    </source>
</evidence>
<organism evidence="4 5">
    <name type="scientific">Thermomonospora cellulosilytica</name>
    <dbReference type="NCBI Taxonomy" id="1411118"/>
    <lineage>
        <taxon>Bacteria</taxon>
        <taxon>Bacillati</taxon>
        <taxon>Actinomycetota</taxon>
        <taxon>Actinomycetes</taxon>
        <taxon>Streptosporangiales</taxon>
        <taxon>Thermomonosporaceae</taxon>
        <taxon>Thermomonospora</taxon>
    </lineage>
</organism>